<dbReference type="InterPro" id="IPR042095">
    <property type="entry name" value="SUMF_sf"/>
</dbReference>
<reference evidence="2 3" key="1">
    <citation type="submission" date="2017-02" db="EMBL/GenBank/DDBJ databases">
        <authorList>
            <person name="Peterson S.W."/>
        </authorList>
    </citation>
    <scope>NUCLEOTIDE SEQUENCE [LARGE SCALE GENOMIC DNA]</scope>
    <source>
        <strain evidence="2 3">ATCC 43854</strain>
    </source>
</reference>
<dbReference type="GO" id="GO:0120147">
    <property type="term" value="F:formylglycine-generating oxidase activity"/>
    <property type="evidence" value="ECO:0007669"/>
    <property type="project" value="TreeGrafter"/>
</dbReference>
<gene>
    <name evidence="2" type="ORF">SAMN02745108_01825</name>
</gene>
<dbReference type="RefSeq" id="WP_158222166.1">
    <property type="nucleotide sequence ID" value="NZ_FUWU01000031.1"/>
</dbReference>
<dbReference type="PANTHER" id="PTHR23150">
    <property type="entry name" value="SULFATASE MODIFYING FACTOR 1, 2"/>
    <property type="match status" value="1"/>
</dbReference>
<dbReference type="PANTHER" id="PTHR23150:SF19">
    <property type="entry name" value="FORMYLGLYCINE-GENERATING ENZYME"/>
    <property type="match status" value="1"/>
</dbReference>
<name>A0A1T4P8B2_9BACT</name>
<dbReference type="NCBIfam" id="TIGR02171">
    <property type="entry name" value="Fb_sc_TIGR02171"/>
    <property type="match status" value="1"/>
</dbReference>
<dbReference type="InterPro" id="IPR051043">
    <property type="entry name" value="Sulfatase_Mod_Factor_Kinase"/>
</dbReference>
<protein>
    <submittedName>
        <fullName evidence="2">TIGR02171 family protein</fullName>
    </submittedName>
</protein>
<dbReference type="SUPFAM" id="SSF56436">
    <property type="entry name" value="C-type lectin-like"/>
    <property type="match status" value="1"/>
</dbReference>
<dbReference type="AlphaFoldDB" id="A0A1T4P8B2"/>
<sequence length="936" mass="103409">MKLFVGILAVFFFIACSDDSAGTSLPNEESSSSIAEIPTGMLLVEGSSDTVFLGTDNKNAKESERPRMRVVLDYDFFLDIHETTCGDFLALMDSVKISGCESDSLPVSNVTFYDAALFANRKSRRAGLDTVYEYSGAIFDKNGSATDLSGFSVRLDRNGFRLPTEAEWVKAAQGNFSFSKSFHNSNSGFKAHPVCELEKDSAVFCDLSGNLMEWVNDPLGHLVDTLVVNFAGASNTNDLNERVVKGGHFSLDTASIHLYSRGDVYAVTPASSADYVGFRLARGKIPNAVYLDSDGKISSDPIKLLADAAELYTYFKTSNVKLAFRNDQTGNLVYIDYSAENPSPVEIEDTIGVYHPVISPDGNFVAFCTGLEGISGKSALYVRHLDSAGSNLVKLGVESAAIPRFQVLENGDTVVLYVTDAGNNKENADFKARSTWQVPFSNGKFGTPQKLFDGAFHGGVSYDRKLAVTGARLLRANLADSGSTLLENADDTVWYNGEQACNASLAMLGKRTLFLDFASATGKKFVGGSYQPHEFLFVADSAGKLVQSVKAPGGYAFDHTEWADGLGEHFVASLTNADGAHNRMVLIRTSDSSLLNLVEGSELWHPNLWTDRVEKRPESERDTLPSDTTKGFILDPDSAGQYYNSSDACPRAIEFRYKMEQLWQYRDSANMVIMGSSRAYFGIAPEYFSKPLFAINLATRSQTLYGTSRFFYQYVLPHVKKLKLLILSFDLDRGQYNDGKDKYNIFYTAWESYPGYVYDRNHNYWVDGVPAGLDSLTYNSPGKAATGKKIREGRGFYFRESRSWGDVSITTDSTWTDARASIYYTHFATLTSLLETCREKNITVIGVLTPMHPGYRETGAYGYRGLQRSKAVELIEELSALHETYPNFHLMDENRMGNHDYTDEMANDHSHLSGLGAAQLSRRIDSLITKLGISVE</sequence>
<dbReference type="SUPFAM" id="SSF52266">
    <property type="entry name" value="SGNH hydrolase"/>
    <property type="match status" value="1"/>
</dbReference>
<dbReference type="Proteomes" id="UP000190449">
    <property type="component" value="Unassembled WGS sequence"/>
</dbReference>
<evidence type="ECO:0000313" key="3">
    <source>
        <dbReference type="Proteomes" id="UP000190449"/>
    </source>
</evidence>
<dbReference type="InterPro" id="IPR016187">
    <property type="entry name" value="CTDL_fold"/>
</dbReference>
<proteinExistence type="predicted"/>
<dbReference type="EMBL" id="FUWU01000031">
    <property type="protein sequence ID" value="SJZ87138.1"/>
    <property type="molecule type" value="Genomic_DNA"/>
</dbReference>
<evidence type="ECO:0000259" key="1">
    <source>
        <dbReference type="Pfam" id="PF03781"/>
    </source>
</evidence>
<dbReference type="SUPFAM" id="SSF82171">
    <property type="entry name" value="DPP6 N-terminal domain-like"/>
    <property type="match status" value="1"/>
</dbReference>
<dbReference type="Pfam" id="PF03781">
    <property type="entry name" value="FGE-sulfatase"/>
    <property type="match status" value="1"/>
</dbReference>
<dbReference type="Gene3D" id="3.90.1580.10">
    <property type="entry name" value="paralog of FGE (formylglycine-generating enzyme)"/>
    <property type="match status" value="1"/>
</dbReference>
<feature type="domain" description="Sulfatase-modifying factor enzyme-like" evidence="1">
    <location>
        <begin position="40"/>
        <end position="282"/>
    </location>
</feature>
<dbReference type="PROSITE" id="PS51257">
    <property type="entry name" value="PROKAR_LIPOPROTEIN"/>
    <property type="match status" value="1"/>
</dbReference>
<dbReference type="InterPro" id="IPR005532">
    <property type="entry name" value="SUMF_dom"/>
</dbReference>
<organism evidence="2 3">
    <name type="scientific">Fibrobacter intestinalis</name>
    <dbReference type="NCBI Taxonomy" id="28122"/>
    <lineage>
        <taxon>Bacteria</taxon>
        <taxon>Pseudomonadati</taxon>
        <taxon>Fibrobacterota</taxon>
        <taxon>Fibrobacteria</taxon>
        <taxon>Fibrobacterales</taxon>
        <taxon>Fibrobacteraceae</taxon>
        <taxon>Fibrobacter</taxon>
    </lineage>
</organism>
<dbReference type="InterPro" id="IPR022277">
    <property type="entry name" value="CHP02171_FIBSS"/>
</dbReference>
<dbReference type="STRING" id="28122.SAMN02745108_01825"/>
<accession>A0A1T4P8B2</accession>
<evidence type="ECO:0000313" key="2">
    <source>
        <dbReference type="EMBL" id="SJZ87138.1"/>
    </source>
</evidence>